<evidence type="ECO:0000313" key="1">
    <source>
        <dbReference type="EMBL" id="MFD2202841.1"/>
    </source>
</evidence>
<evidence type="ECO:0000313" key="2">
    <source>
        <dbReference type="Proteomes" id="UP001597414"/>
    </source>
</evidence>
<sequence>MKEQLLRGTYLLLLSTVFLFKNSQAQTYEVYDQSLNLKSRLEYDRISILSESVRISTANNELKLLSKEYRPYIYLNAEKVVSYDQPWLIVSGPDGLGAFHEYGEEIFAPEYEDIQTFFTRLLAQKGNQYWVYDHSSRETQYVGTFDEAILATNGQVIGKTAQGYFLPLSENPDKRYDDIWQVNENYLGCKEATGYGLINREGNYVLQPVIDNLVHLEGDYFYAFDGNQYMLIKGREGKAFISYSSYHKITLEDGMMLEYIHGKLRRVMDYDGILLDQTGMEKVVMVGEKHYNIYMLDKTLGLLGPKGWEIQPVADVEKILPGNEGYFGAMKNGSFGFINNSGEWLISPQFDEVKKFNDGLAAYKMNGLWGYVDRSGNKITPAQFDQVSDFRRGIATIKQGGKQNLIDRNGNLLLSQGYDRISLGADNYFISENNNLLGLIAPDGKEIIEPKFEELRREDLNRILVRIGDKFGIIDEKGDYLLPLYYKNIVFDQGTKQILAEDIYQFTIEPEEAKSGGKKKKQGK</sequence>
<dbReference type="PANTHER" id="PTHR37841:SF1">
    <property type="entry name" value="DUF3298 DOMAIN-CONTAINING PROTEIN"/>
    <property type="match status" value="1"/>
</dbReference>
<dbReference type="Proteomes" id="UP001597414">
    <property type="component" value="Unassembled WGS sequence"/>
</dbReference>
<comment type="caution">
    <text evidence="1">The sequence shown here is derived from an EMBL/GenBank/DDBJ whole genome shotgun (WGS) entry which is preliminary data.</text>
</comment>
<proteinExistence type="predicted"/>
<name>A0ABW5BBS4_9BACT</name>
<gene>
    <name evidence="1" type="ORF">ACFSKV_14785</name>
</gene>
<dbReference type="Pfam" id="PF14903">
    <property type="entry name" value="WG_beta_rep"/>
    <property type="match status" value="3"/>
</dbReference>
<accession>A0ABW5BBS4</accession>
<dbReference type="EMBL" id="JBHUIV010000020">
    <property type="protein sequence ID" value="MFD2202841.1"/>
    <property type="molecule type" value="Genomic_DNA"/>
</dbReference>
<dbReference type="PANTHER" id="PTHR37841">
    <property type="entry name" value="GLR2918 PROTEIN"/>
    <property type="match status" value="1"/>
</dbReference>
<dbReference type="InterPro" id="IPR032774">
    <property type="entry name" value="WG_beta_rep"/>
</dbReference>
<keyword evidence="2" id="KW-1185">Reference proteome</keyword>
<dbReference type="SUPFAM" id="SSF69360">
    <property type="entry name" value="Cell wall binding repeat"/>
    <property type="match status" value="1"/>
</dbReference>
<reference evidence="2" key="1">
    <citation type="journal article" date="2019" name="Int. J. Syst. Evol. Microbiol.">
        <title>The Global Catalogue of Microorganisms (GCM) 10K type strain sequencing project: providing services to taxonomists for standard genome sequencing and annotation.</title>
        <authorList>
            <consortium name="The Broad Institute Genomics Platform"/>
            <consortium name="The Broad Institute Genome Sequencing Center for Infectious Disease"/>
            <person name="Wu L."/>
            <person name="Ma J."/>
        </authorList>
    </citation>
    <scope>NUCLEOTIDE SEQUENCE [LARGE SCALE GENOMIC DNA]</scope>
    <source>
        <strain evidence="2">KCTC 19812</strain>
    </source>
</reference>
<protein>
    <submittedName>
        <fullName evidence="1">WG repeat-containing protein</fullName>
    </submittedName>
</protein>
<dbReference type="RefSeq" id="WP_380804358.1">
    <property type="nucleotide sequence ID" value="NZ_JBHUIV010000020.1"/>
</dbReference>
<organism evidence="1 2">
    <name type="scientific">Shivajiella indica</name>
    <dbReference type="NCBI Taxonomy" id="872115"/>
    <lineage>
        <taxon>Bacteria</taxon>
        <taxon>Pseudomonadati</taxon>
        <taxon>Bacteroidota</taxon>
        <taxon>Cytophagia</taxon>
        <taxon>Cytophagales</taxon>
        <taxon>Cyclobacteriaceae</taxon>
        <taxon>Shivajiella</taxon>
    </lineage>
</organism>